<comment type="caution">
    <text evidence="1">The sequence shown here is derived from an EMBL/GenBank/DDBJ whole genome shotgun (WGS) entry which is preliminary data.</text>
</comment>
<gene>
    <name evidence="1" type="ORF">EDC62_1505</name>
</gene>
<accession>A0A3N4UGN0</accession>
<proteinExistence type="predicted"/>
<evidence type="ECO:0000313" key="1">
    <source>
        <dbReference type="EMBL" id="RPE67625.1"/>
    </source>
</evidence>
<sequence length="166" mass="18618">MSMRSSLLGWTMRRREWWLAAAAGLGALRIAQAEHLLLQPASDLRASLVQALRRGEPLVVMVSLEGCPFCVVARDHYLGPMYAEGRIELVQVDKRSRRPVLDFDGKPTTHDDLANRWAVRVAPTVLFFGRGGVEVAERLVGGYLPDFYAAYLDERLRQARAAVRGR</sequence>
<name>A0A3N4UGN0_9BURK</name>
<dbReference type="EMBL" id="RKQL01000003">
    <property type="protein sequence ID" value="RPE67625.1"/>
    <property type="molecule type" value="Genomic_DNA"/>
</dbReference>
<dbReference type="Gene3D" id="3.40.30.10">
    <property type="entry name" value="Glutaredoxin"/>
    <property type="match status" value="1"/>
</dbReference>
<dbReference type="AlphaFoldDB" id="A0A3N4UGN0"/>
<evidence type="ECO:0008006" key="3">
    <source>
        <dbReference type="Google" id="ProtNLM"/>
    </source>
</evidence>
<evidence type="ECO:0000313" key="2">
    <source>
        <dbReference type="Proteomes" id="UP000272193"/>
    </source>
</evidence>
<organism evidence="1 2">
    <name type="scientific">Tibeticola sediminis</name>
    <dbReference type="NCBI Taxonomy" id="1917811"/>
    <lineage>
        <taxon>Bacteria</taxon>
        <taxon>Pseudomonadati</taxon>
        <taxon>Pseudomonadota</taxon>
        <taxon>Betaproteobacteria</taxon>
        <taxon>Burkholderiales</taxon>
        <taxon>Comamonadaceae</taxon>
        <taxon>Tibeticola</taxon>
    </lineage>
</organism>
<dbReference type="InterPro" id="IPR036249">
    <property type="entry name" value="Thioredoxin-like_sf"/>
</dbReference>
<reference evidence="1 2" key="1">
    <citation type="submission" date="2018-11" db="EMBL/GenBank/DDBJ databases">
        <title>Genomic Encyclopedia of Type Strains, Phase IV (KMG-IV): sequencing the most valuable type-strain genomes for metagenomic binning, comparative biology and taxonomic classification.</title>
        <authorList>
            <person name="Goeker M."/>
        </authorList>
    </citation>
    <scope>NUCLEOTIDE SEQUENCE [LARGE SCALE GENOMIC DNA]</scope>
    <source>
        <strain evidence="1 2">DSM 101684</strain>
    </source>
</reference>
<dbReference type="RefSeq" id="WP_124222257.1">
    <property type="nucleotide sequence ID" value="NZ_RKQL01000003.1"/>
</dbReference>
<protein>
    <recommendedName>
        <fullName evidence="3">Thioredoxin-related protein</fullName>
    </recommendedName>
</protein>
<dbReference type="Proteomes" id="UP000272193">
    <property type="component" value="Unassembled WGS sequence"/>
</dbReference>
<keyword evidence="2" id="KW-1185">Reference proteome</keyword>
<dbReference type="OrthoDB" id="8561208at2"/>
<dbReference type="SUPFAM" id="SSF52833">
    <property type="entry name" value="Thioredoxin-like"/>
    <property type="match status" value="1"/>
</dbReference>